<dbReference type="GO" id="GO:0004739">
    <property type="term" value="F:pyruvate dehydrogenase (acetyl-transferring) activity"/>
    <property type="evidence" value="ECO:0007669"/>
    <property type="project" value="UniProtKB-UniRule"/>
</dbReference>
<gene>
    <name evidence="6" type="primary">pdhA</name>
    <name evidence="6" type="ORF">SERIO_v1c03410</name>
</gene>
<evidence type="ECO:0000256" key="4">
    <source>
        <dbReference type="RuleBase" id="RU366007"/>
    </source>
</evidence>
<dbReference type="Pfam" id="PF00676">
    <property type="entry name" value="E1_dh"/>
    <property type="match status" value="1"/>
</dbReference>
<dbReference type="EMBL" id="CP011856">
    <property type="protein sequence ID" value="AKM53923.1"/>
    <property type="molecule type" value="Genomic_DNA"/>
</dbReference>
<evidence type="ECO:0000256" key="3">
    <source>
        <dbReference type="ARBA" id="ARBA00023052"/>
    </source>
</evidence>
<proteinExistence type="predicted"/>
<dbReference type="Proteomes" id="UP000035661">
    <property type="component" value="Chromosome"/>
</dbReference>
<evidence type="ECO:0000259" key="5">
    <source>
        <dbReference type="Pfam" id="PF00676"/>
    </source>
</evidence>
<evidence type="ECO:0000256" key="1">
    <source>
        <dbReference type="ARBA" id="ARBA00001964"/>
    </source>
</evidence>
<keyword evidence="4 6" id="KW-0670">Pyruvate</keyword>
<comment type="catalytic activity">
    <reaction evidence="4">
        <text>N(6)-[(R)-lipoyl]-L-lysyl-[protein] + pyruvate + H(+) = N(6)-[(R)-S(8)-acetyldihydrolipoyl]-L-lysyl-[protein] + CO2</text>
        <dbReference type="Rhea" id="RHEA:19189"/>
        <dbReference type="Rhea" id="RHEA-COMP:10474"/>
        <dbReference type="Rhea" id="RHEA-COMP:10478"/>
        <dbReference type="ChEBI" id="CHEBI:15361"/>
        <dbReference type="ChEBI" id="CHEBI:15378"/>
        <dbReference type="ChEBI" id="CHEBI:16526"/>
        <dbReference type="ChEBI" id="CHEBI:83099"/>
        <dbReference type="ChEBI" id="CHEBI:83111"/>
        <dbReference type="EC" id="1.2.4.1"/>
    </reaction>
</comment>
<dbReference type="InterPro" id="IPR017596">
    <property type="entry name" value="PdhA/BkdA"/>
</dbReference>
<keyword evidence="7" id="KW-1185">Reference proteome</keyword>
<reference evidence="6 7" key="1">
    <citation type="journal article" date="2015" name="Genome Biol. Evol.">
        <title>Found and Lost: The Fates of Horizontally Acquired Genes in Arthropod-Symbiotic Spiroplasma.</title>
        <authorList>
            <person name="Lo W.S."/>
            <person name="Gasparich G.E."/>
            <person name="Kuo C.H."/>
        </authorList>
    </citation>
    <scope>NUCLEOTIDE SEQUENCE [LARGE SCALE GENOMIC DNA]</scope>
    <source>
        <strain evidence="7">TDA-040725-5</strain>
    </source>
</reference>
<organism evidence="6 7">
    <name type="scientific">Spiroplasma eriocheiris</name>
    <dbReference type="NCBI Taxonomy" id="315358"/>
    <lineage>
        <taxon>Bacteria</taxon>
        <taxon>Bacillati</taxon>
        <taxon>Mycoplasmatota</taxon>
        <taxon>Mollicutes</taxon>
        <taxon>Entomoplasmatales</taxon>
        <taxon>Spiroplasmataceae</taxon>
        <taxon>Spiroplasma</taxon>
    </lineage>
</organism>
<keyword evidence="2 4" id="KW-0560">Oxidoreductase</keyword>
<keyword evidence="3 4" id="KW-0786">Thiamine pyrophosphate</keyword>
<dbReference type="KEGG" id="seri:SERIO_v1c03410"/>
<sequence>MYFDKFDSLKNEMVQIMDKTGKIINPDLMPKIKDKDVVEAYKLMCLSRKQDEFQNKIQRQGKMLSFLSSTGQEASEVAYAMQLIKGKDWFSPAYRNNAAWLAAGIPMRNIMLYWCGNELGAKTPEGINVLPVNIPIATQYSHATGLAFAEKYKGTDAVVITTTGDGGSSEGEFYEAMNFGKLHEVPAIYIVENNQYAISTPRKKATKAINFAVKAIGVGIRNVIVDGNDFFAVYGAVQEAIALARKGEGPSFIECNTYRLGAHSSADDPKVYRDEEQYQDALTKDPLIRMKAYLIGKKLWSEQDQEKLDKEQEEFIKNEFAWVEQNNVVELEDIFKYTYAEMPEFLQEQYEEAKAYFAAHPSKGGHH</sequence>
<dbReference type="RefSeq" id="WP_047791181.1">
    <property type="nucleotide sequence ID" value="NZ_CP011856.1"/>
</dbReference>
<protein>
    <recommendedName>
        <fullName evidence="4">Pyruvate dehydrogenase E1 component subunit alpha</fullName>
        <ecNumber evidence="4">1.2.4.1</ecNumber>
    </recommendedName>
</protein>
<evidence type="ECO:0000313" key="7">
    <source>
        <dbReference type="Proteomes" id="UP000035661"/>
    </source>
</evidence>
<evidence type="ECO:0000313" key="6">
    <source>
        <dbReference type="EMBL" id="AKM53923.1"/>
    </source>
</evidence>
<reference evidence="7" key="2">
    <citation type="submission" date="2015-06" db="EMBL/GenBank/DDBJ databases">
        <title>Complete genome sequence of Spiroplasma eriocheiris TDA-040725-5 (DSM 21848).</title>
        <authorList>
            <person name="Lo W.-S."/>
            <person name="Kuo C.-H."/>
        </authorList>
    </citation>
    <scope>NUCLEOTIDE SEQUENCE [LARGE SCALE GENOMIC DNA]</scope>
    <source>
        <strain evidence="7">TDA-040725-5</strain>
    </source>
</reference>
<dbReference type="InterPro" id="IPR001017">
    <property type="entry name" value="DH_E1"/>
</dbReference>
<dbReference type="SUPFAM" id="SSF52518">
    <property type="entry name" value="Thiamin diphosphate-binding fold (THDP-binding)"/>
    <property type="match status" value="1"/>
</dbReference>
<accession>A0A0H3XH53</accession>
<dbReference type="EC" id="1.2.4.1" evidence="4"/>
<evidence type="ECO:0000256" key="2">
    <source>
        <dbReference type="ARBA" id="ARBA00023002"/>
    </source>
</evidence>
<dbReference type="PANTHER" id="PTHR43380">
    <property type="entry name" value="2-OXOISOVALERATE DEHYDROGENASE SUBUNIT ALPHA, MITOCHONDRIAL"/>
    <property type="match status" value="1"/>
</dbReference>
<dbReference type="PANTHER" id="PTHR43380:SF1">
    <property type="entry name" value="2-OXOISOVALERATE DEHYDROGENASE SUBUNIT ALPHA, MITOCHONDRIAL"/>
    <property type="match status" value="1"/>
</dbReference>
<dbReference type="CDD" id="cd02000">
    <property type="entry name" value="TPP_E1_PDC_ADC_BCADC"/>
    <property type="match status" value="1"/>
</dbReference>
<dbReference type="STRING" id="315358.SERIO_v1c03410"/>
<dbReference type="InterPro" id="IPR029061">
    <property type="entry name" value="THDP-binding"/>
</dbReference>
<dbReference type="Gene3D" id="3.40.50.970">
    <property type="match status" value="1"/>
</dbReference>
<comment type="cofactor">
    <cofactor evidence="1 4">
        <name>thiamine diphosphate</name>
        <dbReference type="ChEBI" id="CHEBI:58937"/>
    </cofactor>
</comment>
<dbReference type="GO" id="GO:0009083">
    <property type="term" value="P:branched-chain amino acid catabolic process"/>
    <property type="evidence" value="ECO:0007669"/>
    <property type="project" value="TreeGrafter"/>
</dbReference>
<dbReference type="NCBIfam" id="TIGR03181">
    <property type="entry name" value="PDH_E1_alph_x"/>
    <property type="match status" value="1"/>
</dbReference>
<feature type="domain" description="Dehydrogenase E1 component" evidence="5">
    <location>
        <begin position="41"/>
        <end position="328"/>
    </location>
</feature>
<dbReference type="AlphaFoldDB" id="A0A0H3XH53"/>
<dbReference type="InterPro" id="IPR050771">
    <property type="entry name" value="Alpha-ketoacid_DH_E1_comp"/>
</dbReference>
<comment type="subunit">
    <text evidence="4">Heterodimer of an alpha and a beta chain.</text>
</comment>
<dbReference type="PATRIC" id="fig|743698.3.peg.342"/>
<comment type="function">
    <text evidence="4">The pyruvate dehydrogenase complex catalyzes the overall conversion of pyruvate to acetyl-CoA and CO(2). It contains multiple copies of three enzymatic components: pyruvate dehydrogenase (E1), dihydrolipoamide acetyltransferase (E2) and lipoamide dehydrogenase (E3).</text>
</comment>
<name>A0A0H3XH53_9MOLU</name>